<dbReference type="PANTHER" id="PTHR24148:SF64">
    <property type="entry name" value="HETEROKARYON INCOMPATIBILITY DOMAIN-CONTAINING PROTEIN"/>
    <property type="match status" value="1"/>
</dbReference>
<dbReference type="PANTHER" id="PTHR24148">
    <property type="entry name" value="ANKYRIN REPEAT DOMAIN-CONTAINING PROTEIN 39 HOMOLOG-RELATED"/>
    <property type="match status" value="1"/>
</dbReference>
<dbReference type="EMBL" id="JAPCWZ010000006">
    <property type="protein sequence ID" value="KAK8859682.1"/>
    <property type="molecule type" value="Genomic_DNA"/>
</dbReference>
<organism evidence="2 3">
    <name type="scientific">Apiospora arundinis</name>
    <dbReference type="NCBI Taxonomy" id="335852"/>
    <lineage>
        <taxon>Eukaryota</taxon>
        <taxon>Fungi</taxon>
        <taxon>Dikarya</taxon>
        <taxon>Ascomycota</taxon>
        <taxon>Pezizomycotina</taxon>
        <taxon>Sordariomycetes</taxon>
        <taxon>Xylariomycetidae</taxon>
        <taxon>Amphisphaeriales</taxon>
        <taxon>Apiosporaceae</taxon>
        <taxon>Apiospora</taxon>
    </lineage>
</organism>
<keyword evidence="3" id="KW-1185">Reference proteome</keyword>
<protein>
    <submittedName>
        <fullName evidence="2">Heterokaryon incompatibility protein-domain-containing protein</fullName>
    </submittedName>
</protein>
<sequence>MMSDVEEHRHKPLGSPDLIRVLDLQPSRSPSAPIQCKLRQVPLDDSGTTFEALSYVWGARAGDQPILCDGQRLLVTPNCHGALVQLRRRFRKRTMWIDAICINQRDDEPHDKVYGFYAMIQRWGVELAPPDYEKDVSQLFQEFVVAFVQHNKSLEPLTTTLPAPLATGLASWTPNWLTAQTTIGDDRVDMNGVFDMGFFRNGQLASLSSKATVKWDPGHGSIELRSKRIGDIMTLSSCSPEEPREPEQFKEFVSECRNWCQANREEITSYNPYSINDLFALSSFCSTIDSSVWFHTMIYQNLNEAAAAILSPGLQPPQYLQELAKRFEGATSPELIQSTLQEYSSITQSLVNNTAHYAFIVLDTGHLGRAHHSCQLGDEIWLLAGCNWPLVLRRQGDSFRIVAPVYIVDMMRGELWPEDEDTLETITLV</sequence>
<dbReference type="InterPro" id="IPR010730">
    <property type="entry name" value="HET"/>
</dbReference>
<name>A0ABR2I9L5_9PEZI</name>
<accession>A0ABR2I9L5</accession>
<comment type="caution">
    <text evidence="2">The sequence shown here is derived from an EMBL/GenBank/DDBJ whole genome shotgun (WGS) entry which is preliminary data.</text>
</comment>
<dbReference type="Proteomes" id="UP001390339">
    <property type="component" value="Unassembled WGS sequence"/>
</dbReference>
<gene>
    <name evidence="2" type="ORF">PGQ11_010416</name>
</gene>
<evidence type="ECO:0000259" key="1">
    <source>
        <dbReference type="Pfam" id="PF06985"/>
    </source>
</evidence>
<dbReference type="InterPro" id="IPR052895">
    <property type="entry name" value="HetReg/Transcr_Mod"/>
</dbReference>
<proteinExistence type="predicted"/>
<evidence type="ECO:0000313" key="3">
    <source>
        <dbReference type="Proteomes" id="UP001390339"/>
    </source>
</evidence>
<evidence type="ECO:0000313" key="2">
    <source>
        <dbReference type="EMBL" id="KAK8859682.1"/>
    </source>
</evidence>
<dbReference type="Pfam" id="PF06985">
    <property type="entry name" value="HET"/>
    <property type="match status" value="1"/>
</dbReference>
<feature type="domain" description="Heterokaryon incompatibility" evidence="1">
    <location>
        <begin position="50"/>
        <end position="111"/>
    </location>
</feature>
<reference evidence="2 3" key="1">
    <citation type="journal article" date="2024" name="IMA Fungus">
        <title>Apiospora arundinis, a panoply of carbohydrate-active enzymes and secondary metabolites.</title>
        <authorList>
            <person name="Sorensen T."/>
            <person name="Petersen C."/>
            <person name="Muurmann A.T."/>
            <person name="Christiansen J.V."/>
            <person name="Brundto M.L."/>
            <person name="Overgaard C.K."/>
            <person name="Boysen A.T."/>
            <person name="Wollenberg R.D."/>
            <person name="Larsen T.O."/>
            <person name="Sorensen J.L."/>
            <person name="Nielsen K.L."/>
            <person name="Sondergaard T.E."/>
        </authorList>
    </citation>
    <scope>NUCLEOTIDE SEQUENCE [LARGE SCALE GENOMIC DNA]</scope>
    <source>
        <strain evidence="2 3">AAU 773</strain>
    </source>
</reference>